<feature type="transmembrane region" description="Helical" evidence="6">
    <location>
        <begin position="15"/>
        <end position="42"/>
    </location>
</feature>
<feature type="transmembrane region" description="Helical" evidence="6">
    <location>
        <begin position="258"/>
        <end position="275"/>
    </location>
</feature>
<dbReference type="Pfam" id="PF00892">
    <property type="entry name" value="EamA"/>
    <property type="match status" value="2"/>
</dbReference>
<dbReference type="OrthoDB" id="9809509at2"/>
<feature type="transmembrane region" description="Helical" evidence="6">
    <location>
        <begin position="138"/>
        <end position="157"/>
    </location>
</feature>
<evidence type="ECO:0000313" key="9">
    <source>
        <dbReference type="Proteomes" id="UP000241247"/>
    </source>
</evidence>
<feature type="domain" description="EamA" evidence="7">
    <location>
        <begin position="26"/>
        <end position="152"/>
    </location>
</feature>
<feature type="transmembrane region" description="Helical" evidence="6">
    <location>
        <begin position="107"/>
        <end position="126"/>
    </location>
</feature>
<dbReference type="SUPFAM" id="SSF103481">
    <property type="entry name" value="Multidrug resistance efflux transporter EmrE"/>
    <property type="match status" value="2"/>
</dbReference>
<dbReference type="GO" id="GO:0016020">
    <property type="term" value="C:membrane"/>
    <property type="evidence" value="ECO:0007669"/>
    <property type="project" value="UniProtKB-SubCell"/>
</dbReference>
<comment type="similarity">
    <text evidence="2">Belongs to the EamA transporter family.</text>
</comment>
<keyword evidence="9" id="KW-1185">Reference proteome</keyword>
<reference evidence="8 9" key="1">
    <citation type="submission" date="2018-04" db="EMBL/GenBank/DDBJ databases">
        <title>Genomic Encyclopedia of Type Strains, Phase IV (KMG-IV): sequencing the most valuable type-strain genomes for metagenomic binning, comparative biology and taxonomic classification.</title>
        <authorList>
            <person name="Goeker M."/>
        </authorList>
    </citation>
    <scope>NUCLEOTIDE SEQUENCE [LARGE SCALE GENOMIC DNA]</scope>
    <source>
        <strain evidence="8 9">DSM 7138</strain>
    </source>
</reference>
<comment type="caution">
    <text evidence="8">The sequence shown here is derived from an EMBL/GenBank/DDBJ whole genome shotgun (WGS) entry which is preliminary data.</text>
</comment>
<dbReference type="InterPro" id="IPR037185">
    <property type="entry name" value="EmrE-like"/>
</dbReference>
<protein>
    <submittedName>
        <fullName evidence="8">EamA domain-containing membrane protein RarD</fullName>
    </submittedName>
</protein>
<keyword evidence="3 6" id="KW-0812">Transmembrane</keyword>
<evidence type="ECO:0000256" key="1">
    <source>
        <dbReference type="ARBA" id="ARBA00004141"/>
    </source>
</evidence>
<comment type="subcellular location">
    <subcellularLocation>
        <location evidence="1">Membrane</location>
        <topology evidence="1">Multi-pass membrane protein</topology>
    </subcellularLocation>
</comment>
<gene>
    <name evidence="8" type="ORF">C7449_103486</name>
</gene>
<keyword evidence="4 6" id="KW-1133">Transmembrane helix</keyword>
<feature type="transmembrane region" description="Helical" evidence="6">
    <location>
        <begin position="48"/>
        <end position="71"/>
    </location>
</feature>
<name>A0A2T5BBW0_MYCDI</name>
<dbReference type="InterPro" id="IPR000620">
    <property type="entry name" value="EamA_dom"/>
</dbReference>
<feature type="transmembrane region" description="Helical" evidence="6">
    <location>
        <begin position="163"/>
        <end position="182"/>
    </location>
</feature>
<dbReference type="RefSeq" id="WP_108002512.1">
    <property type="nucleotide sequence ID" value="NZ_JBHEEX010000002.1"/>
</dbReference>
<dbReference type="Gene3D" id="1.10.3730.20">
    <property type="match status" value="1"/>
</dbReference>
<proteinExistence type="inferred from homology"/>
<accession>A0A2T5BBW0</accession>
<organism evidence="8 9">
    <name type="scientific">Mycoplana dimorpha</name>
    <dbReference type="NCBI Taxonomy" id="28320"/>
    <lineage>
        <taxon>Bacteria</taxon>
        <taxon>Pseudomonadati</taxon>
        <taxon>Pseudomonadota</taxon>
        <taxon>Alphaproteobacteria</taxon>
        <taxon>Hyphomicrobiales</taxon>
        <taxon>Rhizobiaceae</taxon>
        <taxon>Mycoplana</taxon>
    </lineage>
</organism>
<feature type="transmembrane region" description="Helical" evidence="6">
    <location>
        <begin position="225"/>
        <end position="246"/>
    </location>
</feature>
<evidence type="ECO:0000256" key="6">
    <source>
        <dbReference type="SAM" id="Phobius"/>
    </source>
</evidence>
<sequence length="321" mass="34304">MSDVAAASPRPTSRLLAIVVLVILEATLVVTWSAGFVGIRFAIDHAPIFLILLWRSLVSGLVLLPFALAWGPRLRWSEVFPQMLFGALAMAGYLAGFALAISHGVPTGLVALITDMLPLAVAFLSWPVLGQALTLRQWLGSFIGLAGVLIASGWSLGMGDVPLWAYGLPVLGTLSLAMATLLQKRKPSPLPVHQSLCIQCLSAAAIFALFAWHEGGVLPVVETGFIGGILWLVFVATFGAWSLYYIALRKSSPARVTAILYLSPPVTMIWAWIMFGEPLSWAMAAGLIVSLAGIVIVARSSEAKPRCLRAQRQPRAVAGRA</sequence>
<dbReference type="Proteomes" id="UP000241247">
    <property type="component" value="Unassembled WGS sequence"/>
</dbReference>
<feature type="transmembrane region" description="Helical" evidence="6">
    <location>
        <begin position="281"/>
        <end position="299"/>
    </location>
</feature>
<keyword evidence="5 6" id="KW-0472">Membrane</keyword>
<evidence type="ECO:0000313" key="8">
    <source>
        <dbReference type="EMBL" id="PTM96467.1"/>
    </source>
</evidence>
<dbReference type="InterPro" id="IPR050638">
    <property type="entry name" value="AA-Vitamin_Transporters"/>
</dbReference>
<dbReference type="PANTHER" id="PTHR32322">
    <property type="entry name" value="INNER MEMBRANE TRANSPORTER"/>
    <property type="match status" value="1"/>
</dbReference>
<dbReference type="AlphaFoldDB" id="A0A2T5BBW0"/>
<evidence type="ECO:0000256" key="4">
    <source>
        <dbReference type="ARBA" id="ARBA00022989"/>
    </source>
</evidence>
<dbReference type="PANTHER" id="PTHR32322:SF2">
    <property type="entry name" value="EAMA DOMAIN-CONTAINING PROTEIN"/>
    <property type="match status" value="1"/>
</dbReference>
<feature type="domain" description="EamA" evidence="7">
    <location>
        <begin position="165"/>
        <end position="298"/>
    </location>
</feature>
<dbReference type="EMBL" id="PZZZ01000003">
    <property type="protein sequence ID" value="PTM96467.1"/>
    <property type="molecule type" value="Genomic_DNA"/>
</dbReference>
<evidence type="ECO:0000259" key="7">
    <source>
        <dbReference type="Pfam" id="PF00892"/>
    </source>
</evidence>
<evidence type="ECO:0000256" key="2">
    <source>
        <dbReference type="ARBA" id="ARBA00007362"/>
    </source>
</evidence>
<evidence type="ECO:0000256" key="3">
    <source>
        <dbReference type="ARBA" id="ARBA00022692"/>
    </source>
</evidence>
<evidence type="ECO:0000256" key="5">
    <source>
        <dbReference type="ARBA" id="ARBA00023136"/>
    </source>
</evidence>
<feature type="transmembrane region" description="Helical" evidence="6">
    <location>
        <begin position="83"/>
        <end position="101"/>
    </location>
</feature>